<dbReference type="Proteomes" id="UP000286954">
    <property type="component" value="Chromosome"/>
</dbReference>
<evidence type="ECO:0000313" key="1">
    <source>
        <dbReference type="EMBL" id="AZU03116.1"/>
    </source>
</evidence>
<gene>
    <name evidence="1" type="ORF">X907_0569</name>
</gene>
<dbReference type="KEGG" id="gak:X907_0569"/>
<sequence length="198" mass="22352">MLDHSIRSNPKGLQEAPSLLYMHEDLLRTNGGSWDNPPHKPVWGKLHASVRDLFIESRKDQSLWGFKDPRTLFALHGWLEVCPDLQAAGIFRHPAAVAKSLQQRNGFSIAKGLHIWTAYNQKLLEWTDVLDLPIIEFSPVEAVMRPRLDAIISKIGLGARDADSFYDPAIPTSEAHNQMTLPEETRDTYHALRARALA</sequence>
<name>A0A3T0E7D5_9PROT</name>
<organism evidence="1 2">
    <name type="scientific">Glycocaulis alkaliphilus</name>
    <dbReference type="NCBI Taxonomy" id="1434191"/>
    <lineage>
        <taxon>Bacteria</taxon>
        <taxon>Pseudomonadati</taxon>
        <taxon>Pseudomonadota</taxon>
        <taxon>Alphaproteobacteria</taxon>
        <taxon>Maricaulales</taxon>
        <taxon>Maricaulaceae</taxon>
        <taxon>Glycocaulis</taxon>
    </lineage>
</organism>
<proteinExistence type="predicted"/>
<keyword evidence="2" id="KW-1185">Reference proteome</keyword>
<evidence type="ECO:0000313" key="2">
    <source>
        <dbReference type="Proteomes" id="UP000286954"/>
    </source>
</evidence>
<dbReference type="Gene3D" id="3.40.50.300">
    <property type="entry name" value="P-loop containing nucleotide triphosphate hydrolases"/>
    <property type="match status" value="1"/>
</dbReference>
<reference evidence="1 2" key="1">
    <citation type="submission" date="2016-12" db="EMBL/GenBank/DDBJ databases">
        <title>The genome of dimorphic prosthecate Glycocaulis alkaliphilus 6b-8t, isolated from crude oil dictates its adaptability in petroleum environments.</title>
        <authorList>
            <person name="Wu X.-L."/>
            <person name="Geng S."/>
        </authorList>
    </citation>
    <scope>NUCLEOTIDE SEQUENCE [LARGE SCALE GENOMIC DNA]</scope>
    <source>
        <strain evidence="1 2">6B-8</strain>
    </source>
</reference>
<dbReference type="SUPFAM" id="SSF52540">
    <property type="entry name" value="P-loop containing nucleoside triphosphate hydrolases"/>
    <property type="match status" value="1"/>
</dbReference>
<accession>A0A3T0E7D5</accession>
<evidence type="ECO:0008006" key="3">
    <source>
        <dbReference type="Google" id="ProtNLM"/>
    </source>
</evidence>
<protein>
    <recommendedName>
        <fullName evidence="3">Sulfotransferase family protein</fullName>
    </recommendedName>
</protein>
<dbReference type="EMBL" id="CP018911">
    <property type="protein sequence ID" value="AZU03116.1"/>
    <property type="molecule type" value="Genomic_DNA"/>
</dbReference>
<dbReference type="InterPro" id="IPR027417">
    <property type="entry name" value="P-loop_NTPase"/>
</dbReference>
<dbReference type="AlphaFoldDB" id="A0A3T0E7D5"/>